<dbReference type="Proteomes" id="UP000219042">
    <property type="component" value="Unassembled WGS sequence"/>
</dbReference>
<evidence type="ECO:0000313" key="1">
    <source>
        <dbReference type="EMBL" id="SNX45690.1"/>
    </source>
</evidence>
<evidence type="ECO:0000313" key="2">
    <source>
        <dbReference type="Proteomes" id="UP000219042"/>
    </source>
</evidence>
<organism evidence="1 2">
    <name type="scientific">Acinetobacter puyangensis</name>
    <dbReference type="NCBI Taxonomy" id="1096779"/>
    <lineage>
        <taxon>Bacteria</taxon>
        <taxon>Pseudomonadati</taxon>
        <taxon>Pseudomonadota</taxon>
        <taxon>Gammaproteobacteria</taxon>
        <taxon>Moraxellales</taxon>
        <taxon>Moraxellaceae</taxon>
        <taxon>Acinetobacter</taxon>
    </lineage>
</organism>
<dbReference type="RefSeq" id="WP_228150425.1">
    <property type="nucleotide sequence ID" value="NZ_BAABHT010000005.1"/>
</dbReference>
<keyword evidence="2" id="KW-1185">Reference proteome</keyword>
<gene>
    <name evidence="1" type="ORF">SAMN05421731_105245</name>
</gene>
<dbReference type="AlphaFoldDB" id="A0A240ECP8"/>
<name>A0A240ECP8_9GAMM</name>
<proteinExistence type="predicted"/>
<reference evidence="2" key="1">
    <citation type="submission" date="2016-09" db="EMBL/GenBank/DDBJ databases">
        <authorList>
            <person name="Varghese N."/>
            <person name="Submissions S."/>
        </authorList>
    </citation>
    <scope>NUCLEOTIDE SEQUENCE [LARGE SCALE GENOMIC DNA]</scope>
    <source>
        <strain evidence="2">ANC 4466</strain>
    </source>
</reference>
<accession>A0A240ECP8</accession>
<sequence length="83" mass="9085">MFSPTVANMRPDVYQLQAQSNAFGSREALRNKLLKKAGEICGSVGFDELDANNNITNHFTSYNSGMVIPVSTKAAIMTIKCKE</sequence>
<dbReference type="EMBL" id="OANT01000005">
    <property type="protein sequence ID" value="SNX45690.1"/>
    <property type="molecule type" value="Genomic_DNA"/>
</dbReference>
<protein>
    <submittedName>
        <fullName evidence="1">Uncharacterized protein</fullName>
    </submittedName>
</protein>